<dbReference type="PANTHER" id="PTHR43477">
    <property type="entry name" value="DIHYDROANTICAPSIN 7-DEHYDROGENASE"/>
    <property type="match status" value="1"/>
</dbReference>
<dbReference type="GO" id="GO:0016491">
    <property type="term" value="F:oxidoreductase activity"/>
    <property type="evidence" value="ECO:0007669"/>
    <property type="project" value="UniProtKB-KW"/>
</dbReference>
<evidence type="ECO:0000313" key="4">
    <source>
        <dbReference type="Proteomes" id="UP000033947"/>
    </source>
</evidence>
<accession>A0A0G0VQI3</accession>
<dbReference type="PATRIC" id="fig|1619123.3.peg.470"/>
<reference evidence="3 4" key="1">
    <citation type="journal article" date="2015" name="Nature">
        <title>rRNA introns, odd ribosomes, and small enigmatic genomes across a large radiation of phyla.</title>
        <authorList>
            <person name="Brown C.T."/>
            <person name="Hug L.A."/>
            <person name="Thomas B.C."/>
            <person name="Sharon I."/>
            <person name="Castelle C.J."/>
            <person name="Singh A."/>
            <person name="Wilkins M.J."/>
            <person name="Williams K.H."/>
            <person name="Banfield J.F."/>
        </authorList>
    </citation>
    <scope>NUCLEOTIDE SEQUENCE [LARGE SCALE GENOMIC DNA]</scope>
</reference>
<evidence type="ECO:0000313" key="3">
    <source>
        <dbReference type="EMBL" id="KKS03175.1"/>
    </source>
</evidence>
<dbReference type="InterPro" id="IPR002347">
    <property type="entry name" value="SDR_fam"/>
</dbReference>
<organism evidence="3 4">
    <name type="scientific">candidate division WWE3 bacterium GW2011_GWC2_41_23</name>
    <dbReference type="NCBI Taxonomy" id="1619123"/>
    <lineage>
        <taxon>Bacteria</taxon>
        <taxon>Katanobacteria</taxon>
    </lineage>
</organism>
<dbReference type="Pfam" id="PF13561">
    <property type="entry name" value="adh_short_C2"/>
    <property type="match status" value="1"/>
</dbReference>
<evidence type="ECO:0000256" key="2">
    <source>
        <dbReference type="ARBA" id="ARBA00023002"/>
    </source>
</evidence>
<dbReference type="NCBIfam" id="NF005559">
    <property type="entry name" value="PRK07231.1"/>
    <property type="match status" value="1"/>
</dbReference>
<protein>
    <submittedName>
        <fullName evidence="3">Short-chain dehydrogenase/reductase SDR</fullName>
    </submittedName>
</protein>
<comment type="caution">
    <text evidence="3">The sequence shown here is derived from an EMBL/GenBank/DDBJ whole genome shotgun (WGS) entry which is preliminary data.</text>
</comment>
<dbReference type="PANTHER" id="PTHR43477:SF1">
    <property type="entry name" value="DIHYDROANTICAPSIN 7-DEHYDROGENASE"/>
    <property type="match status" value="1"/>
</dbReference>
<sequence>MSLKINNKYVLKFKSMKLQNKIAIVTGASSGIGLAIAKLYLQEGATVIFSDINESGAQVTEGLGEKASFIKCDVSKVEEVTQLVGTVVEKYGKLDIMVNNAGIGVLGSALDCTDADWAKVIAVNLSGVFYGVRAAANAMKATNIKGSIINMTSILGIVGLAGTVAYSSAKGGVSNMTRASALDLASLGIRVNAIAPGFIKTNMTKDVLQDEGFKAMVKANTPLGYAGEPEDIAYAALYLASDEAKYVTGIILPVDGGWTCR</sequence>
<comment type="similarity">
    <text evidence="1">Belongs to the short-chain dehydrogenases/reductases (SDR) family.</text>
</comment>
<dbReference type="EMBL" id="LCBB01000005">
    <property type="protein sequence ID" value="KKS03175.1"/>
    <property type="molecule type" value="Genomic_DNA"/>
</dbReference>
<dbReference type="Proteomes" id="UP000033947">
    <property type="component" value="Unassembled WGS sequence"/>
</dbReference>
<dbReference type="PRINTS" id="PR00080">
    <property type="entry name" value="SDRFAMILY"/>
</dbReference>
<dbReference type="InterPro" id="IPR051122">
    <property type="entry name" value="SDR_DHRS6-like"/>
</dbReference>
<dbReference type="SUPFAM" id="SSF51735">
    <property type="entry name" value="NAD(P)-binding Rossmann-fold domains"/>
    <property type="match status" value="1"/>
</dbReference>
<name>A0A0G0VQI3_UNCKA</name>
<gene>
    <name evidence="3" type="ORF">UU55_C0005G0083</name>
</gene>
<dbReference type="FunFam" id="3.40.50.720:FF:000084">
    <property type="entry name" value="Short-chain dehydrogenase reductase"/>
    <property type="match status" value="1"/>
</dbReference>
<evidence type="ECO:0000256" key="1">
    <source>
        <dbReference type="ARBA" id="ARBA00006484"/>
    </source>
</evidence>
<dbReference type="Gene3D" id="3.40.50.720">
    <property type="entry name" value="NAD(P)-binding Rossmann-like Domain"/>
    <property type="match status" value="1"/>
</dbReference>
<proteinExistence type="inferred from homology"/>
<dbReference type="InterPro" id="IPR036291">
    <property type="entry name" value="NAD(P)-bd_dom_sf"/>
</dbReference>
<dbReference type="PRINTS" id="PR00081">
    <property type="entry name" value="GDHRDH"/>
</dbReference>
<keyword evidence="2" id="KW-0560">Oxidoreductase</keyword>
<dbReference type="AlphaFoldDB" id="A0A0G0VQI3"/>